<feature type="coiled-coil region" evidence="1">
    <location>
        <begin position="1"/>
        <end position="58"/>
    </location>
</feature>
<evidence type="ECO:0000313" key="3">
    <source>
        <dbReference type="Proteomes" id="UP000279029"/>
    </source>
</evidence>
<organism evidence="2 3">
    <name type="scientific">Petrocella atlantisensis</name>
    <dbReference type="NCBI Taxonomy" id="2173034"/>
    <lineage>
        <taxon>Bacteria</taxon>
        <taxon>Bacillati</taxon>
        <taxon>Bacillota</taxon>
        <taxon>Clostridia</taxon>
        <taxon>Lachnospirales</taxon>
        <taxon>Vallitaleaceae</taxon>
        <taxon>Petrocella</taxon>
    </lineage>
</organism>
<name>A0A3P7PR07_9FIRM</name>
<protein>
    <recommendedName>
        <fullName evidence="4">ATPase</fullName>
    </recommendedName>
</protein>
<evidence type="ECO:0000313" key="2">
    <source>
        <dbReference type="EMBL" id="VDN46777.1"/>
    </source>
</evidence>
<dbReference type="EMBL" id="LR130778">
    <property type="protein sequence ID" value="VDN46777.1"/>
    <property type="molecule type" value="Genomic_DNA"/>
</dbReference>
<dbReference type="AlphaFoldDB" id="A0A3P7PR07"/>
<dbReference type="KEGG" id="cbar:PATL70BA_0902"/>
<reference evidence="2 3" key="1">
    <citation type="submission" date="2018-09" db="EMBL/GenBank/DDBJ databases">
        <authorList>
            <person name="Postec A."/>
        </authorList>
    </citation>
    <scope>NUCLEOTIDE SEQUENCE [LARGE SCALE GENOMIC DNA]</scope>
    <source>
        <strain evidence="2">70B-A</strain>
    </source>
</reference>
<gene>
    <name evidence="2" type="ORF">PATL70BA_0902</name>
</gene>
<keyword evidence="3" id="KW-1185">Reference proteome</keyword>
<dbReference type="Gene3D" id="1.20.5.2950">
    <property type="match status" value="1"/>
</dbReference>
<keyword evidence="1" id="KW-0175">Coiled coil</keyword>
<dbReference type="RefSeq" id="WP_125136220.1">
    <property type="nucleotide sequence ID" value="NZ_LR130778.1"/>
</dbReference>
<evidence type="ECO:0000256" key="1">
    <source>
        <dbReference type="SAM" id="Coils"/>
    </source>
</evidence>
<accession>A0A3P7PR07</accession>
<evidence type="ECO:0008006" key="4">
    <source>
        <dbReference type="Google" id="ProtNLM"/>
    </source>
</evidence>
<proteinExistence type="predicted"/>
<dbReference type="Proteomes" id="UP000279029">
    <property type="component" value="Chromosome"/>
</dbReference>
<sequence>MEEVIKRIIDIEEKAQALMDHTLEEKETLIKSYEEKMQAMEKRIIEEAETKIEQIRKKELSDSVAERKAVESQCDLKMKTIEEKIRKHKEVWVTDLVNQVLNR</sequence>